<evidence type="ECO:0000259" key="11">
    <source>
        <dbReference type="Pfam" id="PF25994"/>
    </source>
</evidence>
<dbReference type="NCBIfam" id="TIGR01843">
    <property type="entry name" value="type_I_hlyD"/>
    <property type="match status" value="1"/>
</dbReference>
<comment type="subcellular location">
    <subcellularLocation>
        <location evidence="1 9">Cell inner membrane</location>
        <topology evidence="1 9">Single-pass membrane protein</topology>
    </subcellularLocation>
</comment>
<dbReference type="InterPro" id="IPR058982">
    <property type="entry name" value="Beta-barrel_AprE"/>
</dbReference>
<sequence>MTNLGQNQPNRWSARKPLAIGLLTLLILVGGFGTWAVMANISGAIIAGGRIEVDQNRQIVQHPDGGVVEEILVDEGDVVAMGEILIRLDPNELQSELSITESQLFELIARRGRLEAERDGNENIEFDTLITSIAESNPDAAALIAGQKRLLAARAESTKNEIDQLEKRSGQIGNQIEGLKAQQTALSRQHELITKELADQQQLLDRGLAQATRVLALQREEAGLLGRMGDLEAQKAEAEGRITEIEIEVLKLDTTRREEAISQLRDLQYRELELHEQRRALIERLSRLDIKAPVSGVVYGMQVFALRSVIRPADPVLYIVPQDRPLVINAEVETIHIDKLNINQDVTLRFSALDQRETPELVGKVVTISADAFENENTGQSHYRAEIILNEGEIKRLPEGTVLIPGMPVEAFIKTADRSPIAYLVKPLSDYFTKAFRE</sequence>
<dbReference type="InterPro" id="IPR058781">
    <property type="entry name" value="HH_AprE-like"/>
</dbReference>
<dbReference type="PRINTS" id="PR01490">
    <property type="entry name" value="RTXTOXIND"/>
</dbReference>
<keyword evidence="10" id="KW-0175">Coiled coil</keyword>
<dbReference type="PANTHER" id="PTHR30386:SF17">
    <property type="entry name" value="ALKALINE PROTEASE SECRETION PROTEIN APRE"/>
    <property type="match status" value="1"/>
</dbReference>
<keyword evidence="8" id="KW-0472">Membrane</keyword>
<evidence type="ECO:0000256" key="1">
    <source>
        <dbReference type="ARBA" id="ARBA00004377"/>
    </source>
</evidence>
<dbReference type="Pfam" id="PF26002">
    <property type="entry name" value="Beta-barrel_AprE"/>
    <property type="match status" value="1"/>
</dbReference>
<feature type="domain" description="AprE-like long alpha-helical hairpin" evidence="11">
    <location>
        <begin position="94"/>
        <end position="281"/>
    </location>
</feature>
<dbReference type="AlphaFoldDB" id="A0A1X6Z5Z7"/>
<dbReference type="Gene3D" id="2.40.50.100">
    <property type="match status" value="1"/>
</dbReference>
<keyword evidence="3 9" id="KW-0813">Transport</keyword>
<comment type="similarity">
    <text evidence="2 9">Belongs to the membrane fusion protein (MFP) (TC 8.A.1) family.</text>
</comment>
<keyword evidence="5 9" id="KW-0997">Cell inner membrane</keyword>
<evidence type="ECO:0000313" key="14">
    <source>
        <dbReference type="Proteomes" id="UP000193061"/>
    </source>
</evidence>
<evidence type="ECO:0000259" key="12">
    <source>
        <dbReference type="Pfam" id="PF26002"/>
    </source>
</evidence>
<evidence type="ECO:0000256" key="7">
    <source>
        <dbReference type="ARBA" id="ARBA00022989"/>
    </source>
</evidence>
<dbReference type="GO" id="GO:0015031">
    <property type="term" value="P:protein transport"/>
    <property type="evidence" value="ECO:0007669"/>
    <property type="project" value="InterPro"/>
</dbReference>
<gene>
    <name evidence="13" type="primary">prsE_2</name>
    <name evidence="13" type="ORF">ROA7450_01994</name>
</gene>
<evidence type="ECO:0000256" key="2">
    <source>
        <dbReference type="ARBA" id="ARBA00009477"/>
    </source>
</evidence>
<evidence type="ECO:0000256" key="4">
    <source>
        <dbReference type="ARBA" id="ARBA00022475"/>
    </source>
</evidence>
<evidence type="ECO:0000313" key="13">
    <source>
        <dbReference type="EMBL" id="SLN41257.1"/>
    </source>
</evidence>
<dbReference type="OrthoDB" id="9810980at2"/>
<evidence type="ECO:0000256" key="6">
    <source>
        <dbReference type="ARBA" id="ARBA00022692"/>
    </source>
</evidence>
<evidence type="ECO:0000256" key="8">
    <source>
        <dbReference type="ARBA" id="ARBA00023136"/>
    </source>
</evidence>
<dbReference type="RefSeq" id="WP_085805516.1">
    <property type="nucleotide sequence ID" value="NZ_FWFX01000005.1"/>
</dbReference>
<evidence type="ECO:0000256" key="3">
    <source>
        <dbReference type="ARBA" id="ARBA00022448"/>
    </source>
</evidence>
<organism evidence="13 14">
    <name type="scientific">Roseovarius albus</name>
    <dbReference type="NCBI Taxonomy" id="1247867"/>
    <lineage>
        <taxon>Bacteria</taxon>
        <taxon>Pseudomonadati</taxon>
        <taxon>Pseudomonadota</taxon>
        <taxon>Alphaproteobacteria</taxon>
        <taxon>Rhodobacterales</taxon>
        <taxon>Roseobacteraceae</taxon>
        <taxon>Roseovarius</taxon>
    </lineage>
</organism>
<name>A0A1X6Z5Z7_9RHOB</name>
<keyword evidence="7" id="KW-1133">Transmembrane helix</keyword>
<feature type="domain" description="AprE-like beta-barrel" evidence="12">
    <location>
        <begin position="326"/>
        <end position="415"/>
    </location>
</feature>
<dbReference type="Gene3D" id="2.40.30.170">
    <property type="match status" value="1"/>
</dbReference>
<dbReference type="GO" id="GO:0005886">
    <property type="term" value="C:plasma membrane"/>
    <property type="evidence" value="ECO:0007669"/>
    <property type="project" value="UniProtKB-SubCell"/>
</dbReference>
<proteinExistence type="inferred from homology"/>
<keyword evidence="6" id="KW-0812">Transmembrane</keyword>
<dbReference type="Pfam" id="PF25994">
    <property type="entry name" value="HH_AprE"/>
    <property type="match status" value="1"/>
</dbReference>
<evidence type="ECO:0000256" key="5">
    <source>
        <dbReference type="ARBA" id="ARBA00022519"/>
    </source>
</evidence>
<dbReference type="InterPro" id="IPR010129">
    <property type="entry name" value="T1SS_HlyD"/>
</dbReference>
<dbReference type="InterPro" id="IPR050739">
    <property type="entry name" value="MFP"/>
</dbReference>
<dbReference type="EMBL" id="FWFX01000005">
    <property type="protein sequence ID" value="SLN41257.1"/>
    <property type="molecule type" value="Genomic_DNA"/>
</dbReference>
<protein>
    <recommendedName>
        <fullName evidence="9">Membrane fusion protein (MFP) family protein</fullName>
    </recommendedName>
</protein>
<feature type="coiled-coil region" evidence="10">
    <location>
        <begin position="148"/>
        <end position="182"/>
    </location>
</feature>
<dbReference type="PANTHER" id="PTHR30386">
    <property type="entry name" value="MEMBRANE FUSION SUBUNIT OF EMRAB-TOLC MULTIDRUG EFFLUX PUMP"/>
    <property type="match status" value="1"/>
</dbReference>
<accession>A0A1X6Z5Z7</accession>
<reference evidence="13 14" key="1">
    <citation type="submission" date="2017-03" db="EMBL/GenBank/DDBJ databases">
        <authorList>
            <person name="Afonso C.L."/>
            <person name="Miller P.J."/>
            <person name="Scott M.A."/>
            <person name="Spackman E."/>
            <person name="Goraichik I."/>
            <person name="Dimitrov K.M."/>
            <person name="Suarez D.L."/>
            <person name="Swayne D.E."/>
        </authorList>
    </citation>
    <scope>NUCLEOTIDE SEQUENCE [LARGE SCALE GENOMIC DNA]</scope>
    <source>
        <strain evidence="13 14">CECT 7450</strain>
    </source>
</reference>
<keyword evidence="4 9" id="KW-1003">Cell membrane</keyword>
<evidence type="ECO:0000256" key="9">
    <source>
        <dbReference type="RuleBase" id="RU365093"/>
    </source>
</evidence>
<dbReference type="Proteomes" id="UP000193061">
    <property type="component" value="Unassembled WGS sequence"/>
</dbReference>
<evidence type="ECO:0000256" key="10">
    <source>
        <dbReference type="SAM" id="Coils"/>
    </source>
</evidence>
<keyword evidence="14" id="KW-1185">Reference proteome</keyword>